<dbReference type="PROSITE" id="PS51698">
    <property type="entry name" value="U_BOX"/>
    <property type="match status" value="1"/>
</dbReference>
<accession>A0A8S0UD22</accession>
<dbReference type="InterPro" id="IPR052608">
    <property type="entry name" value="U-box_domain_protein"/>
</dbReference>
<dbReference type="EMBL" id="CACTIH010007506">
    <property type="protein sequence ID" value="CAA3014783.1"/>
    <property type="molecule type" value="Genomic_DNA"/>
</dbReference>
<keyword evidence="2" id="KW-0808">Transferase</keyword>
<comment type="caution">
    <text evidence="4">The sequence shown here is derived from an EMBL/GenBank/DDBJ whole genome shotgun (WGS) entry which is preliminary data.</text>
</comment>
<dbReference type="SMART" id="SM00504">
    <property type="entry name" value="Ubox"/>
    <property type="match status" value="1"/>
</dbReference>
<dbReference type="OrthoDB" id="1741906at2759"/>
<dbReference type="Gene3D" id="3.30.40.10">
    <property type="entry name" value="Zinc/RING finger domain, C3HC4 (zinc finger)"/>
    <property type="match status" value="1"/>
</dbReference>
<dbReference type="PANTHER" id="PTHR45958">
    <property type="entry name" value="RING-TYPE E3 UBIQUITIN TRANSFERASE"/>
    <property type="match status" value="1"/>
</dbReference>
<gene>
    <name evidence="4" type="ORF">OLEA9_A059878</name>
</gene>
<organism evidence="4 5">
    <name type="scientific">Olea europaea subsp. europaea</name>
    <dbReference type="NCBI Taxonomy" id="158383"/>
    <lineage>
        <taxon>Eukaryota</taxon>
        <taxon>Viridiplantae</taxon>
        <taxon>Streptophyta</taxon>
        <taxon>Embryophyta</taxon>
        <taxon>Tracheophyta</taxon>
        <taxon>Spermatophyta</taxon>
        <taxon>Magnoliopsida</taxon>
        <taxon>eudicotyledons</taxon>
        <taxon>Gunneridae</taxon>
        <taxon>Pentapetalae</taxon>
        <taxon>asterids</taxon>
        <taxon>lamiids</taxon>
        <taxon>Lamiales</taxon>
        <taxon>Oleaceae</taxon>
        <taxon>Oleeae</taxon>
        <taxon>Olea</taxon>
    </lineage>
</organism>
<dbReference type="GO" id="GO:0004842">
    <property type="term" value="F:ubiquitin-protein transferase activity"/>
    <property type="evidence" value="ECO:0007669"/>
    <property type="project" value="InterPro"/>
</dbReference>
<evidence type="ECO:0000256" key="2">
    <source>
        <dbReference type="ARBA" id="ARBA00022679"/>
    </source>
</evidence>
<evidence type="ECO:0000259" key="3">
    <source>
        <dbReference type="PROSITE" id="PS51698"/>
    </source>
</evidence>
<dbReference type="InterPro" id="IPR013083">
    <property type="entry name" value="Znf_RING/FYVE/PHD"/>
</dbReference>
<evidence type="ECO:0000313" key="4">
    <source>
        <dbReference type="EMBL" id="CAA3014783.1"/>
    </source>
</evidence>
<comment type="pathway">
    <text evidence="1">Protein modification; protein ubiquitination.</text>
</comment>
<evidence type="ECO:0000256" key="1">
    <source>
        <dbReference type="ARBA" id="ARBA00004906"/>
    </source>
</evidence>
<sequence>MDQIIALLERAEVASSLEDREKKYLMKGTSLGNQPLELLQSFYYPITKEVMVDPVETPSGHTYLRSAIEKWLEEQDGQLCPMNLTPLETSMLRPDKTLRQSIEEWKDRNTMIILACLKSRLSSGEDEKVLQCLEQLQDLCGPSLGVSSSLERSNFQCFAVPRFTDLPELMQVQIFFAGKYGKEFGPECGVNCQVE</sequence>
<dbReference type="Proteomes" id="UP000594638">
    <property type="component" value="Unassembled WGS sequence"/>
</dbReference>
<evidence type="ECO:0000313" key="5">
    <source>
        <dbReference type="Proteomes" id="UP000594638"/>
    </source>
</evidence>
<dbReference type="GO" id="GO:0016567">
    <property type="term" value="P:protein ubiquitination"/>
    <property type="evidence" value="ECO:0007669"/>
    <property type="project" value="InterPro"/>
</dbReference>
<dbReference type="AlphaFoldDB" id="A0A8S0UD22"/>
<proteinExistence type="predicted"/>
<dbReference type="Pfam" id="PF04564">
    <property type="entry name" value="U-box"/>
    <property type="match status" value="1"/>
</dbReference>
<protein>
    <submittedName>
        <fullName evidence="4">U-box domain-containing 44-like</fullName>
    </submittedName>
</protein>
<dbReference type="PANTHER" id="PTHR45958:SF5">
    <property type="entry name" value="RING-TYPE E3 UBIQUITIN TRANSFERASE"/>
    <property type="match status" value="1"/>
</dbReference>
<name>A0A8S0UD22_OLEEU</name>
<reference evidence="4 5" key="1">
    <citation type="submission" date="2019-12" db="EMBL/GenBank/DDBJ databases">
        <authorList>
            <person name="Alioto T."/>
            <person name="Alioto T."/>
            <person name="Gomez Garrido J."/>
        </authorList>
    </citation>
    <scope>NUCLEOTIDE SEQUENCE [LARGE SCALE GENOMIC DNA]</scope>
</reference>
<dbReference type="InterPro" id="IPR003613">
    <property type="entry name" value="Ubox_domain"/>
</dbReference>
<feature type="domain" description="U-box" evidence="3">
    <location>
        <begin position="37"/>
        <end position="112"/>
    </location>
</feature>
<keyword evidence="5" id="KW-1185">Reference proteome</keyword>
<dbReference type="Gramene" id="OE9A059878T1">
    <property type="protein sequence ID" value="OE9A059878C1"/>
    <property type="gene ID" value="OE9A059878"/>
</dbReference>
<dbReference type="CDD" id="cd16655">
    <property type="entry name" value="RING-Ubox_WDSUB1-like"/>
    <property type="match status" value="1"/>
</dbReference>
<dbReference type="InterPro" id="IPR042277">
    <property type="entry name" value="IST1-like"/>
</dbReference>
<dbReference type="Gene3D" id="1.20.1260.60">
    <property type="entry name" value="Vacuolar protein sorting-associated protein Ist1"/>
    <property type="match status" value="1"/>
</dbReference>
<dbReference type="SUPFAM" id="SSF57850">
    <property type="entry name" value="RING/U-box"/>
    <property type="match status" value="1"/>
</dbReference>